<sequence>MVKRPPIIFKIKLFICTKPPASNGRANIIYMIYKKIRAGIIGLNVDGQWASKSHLPALRYLHNEYELRGIANSSYESAQKAATALNIPIAFPNAMELIWSHEIDLVIITVKVPFHFELVKAALEAGKHIYCEHPLAGDLNETKALAALASRSKAIAAVGTQMPFAPEVIFLERLVKEQYIGEVLSTTLIGSGMQWGRESVSGLYYMYDAAMGATMLHIPLAHTLAGFQKVLGGIDSLKATMTSNYKTVTLGDTNETKTKTAADQIMIIGELKNGGAFSVHYRGGVSKGTNFLWEINGTTGDIQVTGNLGHGQLAQLTIMGAKGDEKALSRLEPPQELYSDLPDAPFARNVANIYKNLANDIRNGTRTTPSFDDAVALAMLLNTIEASAAHK</sequence>
<gene>
    <name evidence="3" type="ORF">CLV42_102576</name>
</gene>
<feature type="domain" description="Gfo/Idh/MocA-like oxidoreductase N-terminal" evidence="1">
    <location>
        <begin position="36"/>
        <end position="159"/>
    </location>
</feature>
<protein>
    <submittedName>
        <fullName evidence="3">Putative dehydrogenase</fullName>
    </submittedName>
</protein>
<evidence type="ECO:0000313" key="3">
    <source>
        <dbReference type="EMBL" id="PSL35002.1"/>
    </source>
</evidence>
<feature type="domain" description="Gal80p-like C-terminal" evidence="2">
    <location>
        <begin position="166"/>
        <end position="306"/>
    </location>
</feature>
<organism evidence="3 4">
    <name type="scientific">Chitinophaga ginsengisoli</name>
    <dbReference type="NCBI Taxonomy" id="363837"/>
    <lineage>
        <taxon>Bacteria</taxon>
        <taxon>Pseudomonadati</taxon>
        <taxon>Bacteroidota</taxon>
        <taxon>Chitinophagia</taxon>
        <taxon>Chitinophagales</taxon>
        <taxon>Chitinophagaceae</taxon>
        <taxon>Chitinophaga</taxon>
    </lineage>
</organism>
<proteinExistence type="predicted"/>
<reference evidence="3 4" key="1">
    <citation type="submission" date="2018-03" db="EMBL/GenBank/DDBJ databases">
        <title>Genomic Encyclopedia of Archaeal and Bacterial Type Strains, Phase II (KMG-II): from individual species to whole genera.</title>
        <authorList>
            <person name="Goeker M."/>
        </authorList>
    </citation>
    <scope>NUCLEOTIDE SEQUENCE [LARGE SCALE GENOMIC DNA]</scope>
    <source>
        <strain evidence="3 4">DSM 18107</strain>
    </source>
</reference>
<dbReference type="InterPro" id="IPR051317">
    <property type="entry name" value="Gfo/Idh/MocA_oxidoreduct"/>
</dbReference>
<evidence type="ECO:0000259" key="2">
    <source>
        <dbReference type="Pfam" id="PF22685"/>
    </source>
</evidence>
<dbReference type="SUPFAM" id="SSF55347">
    <property type="entry name" value="Glyceraldehyde-3-phosphate dehydrogenase-like, C-terminal domain"/>
    <property type="match status" value="1"/>
</dbReference>
<comment type="caution">
    <text evidence="3">The sequence shown here is derived from an EMBL/GenBank/DDBJ whole genome shotgun (WGS) entry which is preliminary data.</text>
</comment>
<dbReference type="AlphaFoldDB" id="A0A2P8GM03"/>
<dbReference type="Gene3D" id="3.40.50.720">
    <property type="entry name" value="NAD(P)-binding Rossmann-like Domain"/>
    <property type="match status" value="1"/>
</dbReference>
<dbReference type="EMBL" id="PYGK01000002">
    <property type="protein sequence ID" value="PSL35002.1"/>
    <property type="molecule type" value="Genomic_DNA"/>
</dbReference>
<dbReference type="Pfam" id="PF01408">
    <property type="entry name" value="GFO_IDH_MocA"/>
    <property type="match status" value="1"/>
</dbReference>
<accession>A0A2P8GM03</accession>
<dbReference type="Proteomes" id="UP000240978">
    <property type="component" value="Unassembled WGS sequence"/>
</dbReference>
<dbReference type="Pfam" id="PF22685">
    <property type="entry name" value="Gal80p_C-like"/>
    <property type="match status" value="1"/>
</dbReference>
<dbReference type="SUPFAM" id="SSF51735">
    <property type="entry name" value="NAD(P)-binding Rossmann-fold domains"/>
    <property type="match status" value="1"/>
</dbReference>
<dbReference type="PANTHER" id="PTHR43708">
    <property type="entry name" value="CONSERVED EXPRESSED OXIDOREDUCTASE (EUROFUNG)"/>
    <property type="match status" value="1"/>
</dbReference>
<dbReference type="InterPro" id="IPR036291">
    <property type="entry name" value="NAD(P)-bd_dom_sf"/>
</dbReference>
<dbReference type="GO" id="GO:0000166">
    <property type="term" value="F:nucleotide binding"/>
    <property type="evidence" value="ECO:0007669"/>
    <property type="project" value="InterPro"/>
</dbReference>
<name>A0A2P8GM03_9BACT</name>
<dbReference type="Gene3D" id="3.30.360.10">
    <property type="entry name" value="Dihydrodipicolinate Reductase, domain 2"/>
    <property type="match status" value="1"/>
</dbReference>
<dbReference type="PANTHER" id="PTHR43708:SF1">
    <property type="entry name" value="GALACTOSE_LACTOSE METABOLISM REGULATORY PROTEIN GAL80"/>
    <property type="match status" value="1"/>
</dbReference>
<evidence type="ECO:0000313" key="4">
    <source>
        <dbReference type="Proteomes" id="UP000240978"/>
    </source>
</evidence>
<evidence type="ECO:0000259" key="1">
    <source>
        <dbReference type="Pfam" id="PF01408"/>
    </source>
</evidence>
<dbReference type="InterPro" id="IPR055080">
    <property type="entry name" value="Gal80p-like_C"/>
</dbReference>
<keyword evidence="4" id="KW-1185">Reference proteome</keyword>
<dbReference type="InterPro" id="IPR000683">
    <property type="entry name" value="Gfo/Idh/MocA-like_OxRdtase_N"/>
</dbReference>